<proteinExistence type="predicted"/>
<protein>
    <recommendedName>
        <fullName evidence="1">SprT-like domain-containing protein</fullName>
    </recommendedName>
</protein>
<evidence type="ECO:0000259" key="1">
    <source>
        <dbReference type="Pfam" id="PF10263"/>
    </source>
</evidence>
<gene>
    <name evidence="2" type="ORF">CWI69_11660</name>
</gene>
<dbReference type="OrthoDB" id="6235864at2"/>
<dbReference type="GO" id="GO:0006950">
    <property type="term" value="P:response to stress"/>
    <property type="evidence" value="ECO:0007669"/>
    <property type="project" value="UniProtKB-ARBA"/>
</dbReference>
<evidence type="ECO:0000313" key="3">
    <source>
        <dbReference type="Proteomes" id="UP000287198"/>
    </source>
</evidence>
<dbReference type="RefSeq" id="WP_126764495.1">
    <property type="nucleotide sequence ID" value="NZ_JBHLTZ010000014.1"/>
</dbReference>
<sequence length="197" mass="22279">MIQDFKNAANLFYGESLGDLMYGFLQELCEKAFNNKVNAEVPIVMTTAQSAYNRFSGWYNSESHTIELVNHLCKSSKGGLVAKDNKEILLTLAHEFCHLYQFKALGGTNSKRGPHRCKNWYESITLASPFVCGVDISGLCKPLKSVRENGKIRKVSNEKSLTESELTHWPRSIIELLRQGDERFKDRAVEGLCELLI</sequence>
<dbReference type="AlphaFoldDB" id="A0A432XSH8"/>
<feature type="domain" description="SprT-like" evidence="1">
    <location>
        <begin position="26"/>
        <end position="120"/>
    </location>
</feature>
<evidence type="ECO:0000313" key="2">
    <source>
        <dbReference type="EMBL" id="RUO51624.1"/>
    </source>
</evidence>
<organism evidence="2 3">
    <name type="scientific">Pseudidiomarina halophila</name>
    <dbReference type="NCBI Taxonomy" id="1449799"/>
    <lineage>
        <taxon>Bacteria</taxon>
        <taxon>Pseudomonadati</taxon>
        <taxon>Pseudomonadota</taxon>
        <taxon>Gammaproteobacteria</taxon>
        <taxon>Alteromonadales</taxon>
        <taxon>Idiomarinaceae</taxon>
        <taxon>Pseudidiomarina</taxon>
    </lineage>
</organism>
<keyword evidence="3" id="KW-1185">Reference proteome</keyword>
<dbReference type="EMBL" id="PIPW01000004">
    <property type="protein sequence ID" value="RUO51624.1"/>
    <property type="molecule type" value="Genomic_DNA"/>
</dbReference>
<reference evidence="3" key="1">
    <citation type="journal article" date="2018" name="Front. Microbiol.">
        <title>Genome-Based Analysis Reveals the Taxonomy and Diversity of the Family Idiomarinaceae.</title>
        <authorList>
            <person name="Liu Y."/>
            <person name="Lai Q."/>
            <person name="Shao Z."/>
        </authorList>
    </citation>
    <scope>NUCLEOTIDE SEQUENCE [LARGE SCALE GENOMIC DNA]</scope>
    <source>
        <strain evidence="3">BH195</strain>
    </source>
</reference>
<dbReference type="InterPro" id="IPR006640">
    <property type="entry name" value="SprT-like_domain"/>
</dbReference>
<dbReference type="Proteomes" id="UP000287198">
    <property type="component" value="Unassembled WGS sequence"/>
</dbReference>
<name>A0A432XSH8_9GAMM</name>
<accession>A0A432XSH8</accession>
<dbReference type="Pfam" id="PF10263">
    <property type="entry name" value="SprT-like"/>
    <property type="match status" value="1"/>
</dbReference>
<comment type="caution">
    <text evidence="2">The sequence shown here is derived from an EMBL/GenBank/DDBJ whole genome shotgun (WGS) entry which is preliminary data.</text>
</comment>